<keyword evidence="13" id="KW-1185">Reference proteome</keyword>
<evidence type="ECO:0000256" key="2">
    <source>
        <dbReference type="ARBA" id="ARBA00007255"/>
    </source>
</evidence>
<evidence type="ECO:0000256" key="11">
    <source>
        <dbReference type="SAM" id="MobiDB-lite"/>
    </source>
</evidence>
<dbReference type="InterPro" id="IPR000511">
    <property type="entry name" value="Holocyt_c/c1_synthase"/>
</dbReference>
<keyword evidence="9 10" id="KW-0456">Lyase</keyword>
<keyword evidence="3 10" id="KW-0349">Heme</keyword>
<comment type="function">
    <text evidence="10">Lyase that catalyzes the covalent linking of the heme group to the cytochrome C apoprotein to produce the mature functional cytochrome.</text>
</comment>
<feature type="compositionally biased region" description="Polar residues" evidence="11">
    <location>
        <begin position="63"/>
        <end position="82"/>
    </location>
</feature>
<keyword evidence="8 10" id="KW-0472">Membrane</keyword>
<comment type="similarity">
    <text evidence="2 10">Belongs to the cytochrome c-type heme lyase family.</text>
</comment>
<comment type="catalytic activity">
    <reaction evidence="10">
        <text>holo-[cytochrome c] = apo-[cytochrome c] + heme b</text>
        <dbReference type="Rhea" id="RHEA:22648"/>
        <dbReference type="Rhea" id="RHEA-COMP:10725"/>
        <dbReference type="Rhea" id="RHEA-COMP:10726"/>
        <dbReference type="ChEBI" id="CHEBI:29950"/>
        <dbReference type="ChEBI" id="CHEBI:60344"/>
        <dbReference type="ChEBI" id="CHEBI:83739"/>
        <dbReference type="EC" id="4.4.1.17"/>
    </reaction>
</comment>
<organism evidence="12 13">
    <name type="scientific">Orbilia ellipsospora</name>
    <dbReference type="NCBI Taxonomy" id="2528407"/>
    <lineage>
        <taxon>Eukaryota</taxon>
        <taxon>Fungi</taxon>
        <taxon>Dikarya</taxon>
        <taxon>Ascomycota</taxon>
        <taxon>Pezizomycotina</taxon>
        <taxon>Orbiliomycetes</taxon>
        <taxon>Orbiliales</taxon>
        <taxon>Orbiliaceae</taxon>
        <taxon>Orbilia</taxon>
    </lineage>
</organism>
<dbReference type="PANTHER" id="PTHR12743:SF3">
    <property type="entry name" value="HOLOCYTOCHROME-C SYNTHASE"/>
    <property type="match status" value="1"/>
</dbReference>
<dbReference type="PANTHER" id="PTHR12743">
    <property type="entry name" value="CYTOCHROME C1 HEME LYASE"/>
    <property type="match status" value="1"/>
</dbReference>
<keyword evidence="4 10" id="KW-0479">Metal-binding</keyword>
<dbReference type="GO" id="GO:0005743">
    <property type="term" value="C:mitochondrial inner membrane"/>
    <property type="evidence" value="ECO:0007669"/>
    <property type="project" value="UniProtKB-SubCell"/>
</dbReference>
<evidence type="ECO:0000256" key="6">
    <source>
        <dbReference type="ARBA" id="ARBA00023004"/>
    </source>
</evidence>
<sequence>MGWFWADSPTTSSSSASAKPTKPPHHPHMMSSSAEIPPECPMHQSRNLATTTPPPTSTPTPTLQPHSSDTISQHQPSIQTAQDAEPTASRPWSSYLNPLNMMPKLANTPAPEQKFTLPTERVVSSIPKGHHASEGNWEYPSPQQMYNAMLRKGHDDTPEDAVESMVDVHNFLNEGAWMEIIGWEKQFAGSLWRGVKIAGRGGDEESCAIVDREDAEREYANGGLKKEGGEVVKAVKPRLLRFQGRPGDMSPKAKMYGVLGLVFPQFGSIPFDRHDWYVLRSIPGNEEGKKTEVRYVIDYYSGAEGPDGEPVFYLDVRPALDRPRAIFELGIRYGGEFWWKASGGEVREAERRRRQMEKEAGSFGTH</sequence>
<dbReference type="PROSITE" id="PS00822">
    <property type="entry name" value="CYTO_HEME_LYASE_2"/>
    <property type="match status" value="1"/>
</dbReference>
<evidence type="ECO:0000313" key="13">
    <source>
        <dbReference type="Proteomes" id="UP001365542"/>
    </source>
</evidence>
<keyword evidence="6 10" id="KW-0408">Iron</keyword>
<comment type="subcellular location">
    <subcellularLocation>
        <location evidence="1 10">Mitochondrion inner membrane</location>
    </subcellularLocation>
</comment>
<evidence type="ECO:0000256" key="10">
    <source>
        <dbReference type="RuleBase" id="RU363130"/>
    </source>
</evidence>
<reference evidence="12 13" key="1">
    <citation type="submission" date="2019-10" db="EMBL/GenBank/DDBJ databases">
        <authorList>
            <person name="Palmer J.M."/>
        </authorList>
    </citation>
    <scope>NUCLEOTIDE SEQUENCE [LARGE SCALE GENOMIC DNA]</scope>
    <source>
        <strain evidence="12 13">TWF694</strain>
    </source>
</reference>
<proteinExistence type="inferred from homology"/>
<comment type="caution">
    <text evidence="12">The sequence shown here is derived from an EMBL/GenBank/DDBJ whole genome shotgun (WGS) entry which is preliminary data.</text>
</comment>
<feature type="compositionally biased region" description="Low complexity" evidence="11">
    <location>
        <begin position="8"/>
        <end position="20"/>
    </location>
</feature>
<evidence type="ECO:0000256" key="9">
    <source>
        <dbReference type="ARBA" id="ARBA00023239"/>
    </source>
</evidence>
<evidence type="ECO:0000256" key="1">
    <source>
        <dbReference type="ARBA" id="ARBA00004273"/>
    </source>
</evidence>
<evidence type="ECO:0000256" key="7">
    <source>
        <dbReference type="ARBA" id="ARBA00023128"/>
    </source>
</evidence>
<evidence type="ECO:0000256" key="3">
    <source>
        <dbReference type="ARBA" id="ARBA00022617"/>
    </source>
</evidence>
<evidence type="ECO:0000256" key="4">
    <source>
        <dbReference type="ARBA" id="ARBA00022723"/>
    </source>
</evidence>
<dbReference type="Proteomes" id="UP001365542">
    <property type="component" value="Unassembled WGS sequence"/>
</dbReference>
<dbReference type="AlphaFoldDB" id="A0AAV9XFN9"/>
<protein>
    <recommendedName>
        <fullName evidence="10">Holocytochrome c-type synthase</fullName>
        <ecNumber evidence="10">4.4.1.17</ecNumber>
    </recommendedName>
</protein>
<dbReference type="GO" id="GO:0046872">
    <property type="term" value="F:metal ion binding"/>
    <property type="evidence" value="ECO:0007669"/>
    <property type="project" value="UniProtKB-KW"/>
</dbReference>
<keyword evidence="5 10" id="KW-0999">Mitochondrion inner membrane</keyword>
<evidence type="ECO:0000256" key="8">
    <source>
        <dbReference type="ARBA" id="ARBA00023136"/>
    </source>
</evidence>
<name>A0AAV9XFN9_9PEZI</name>
<dbReference type="Pfam" id="PF01265">
    <property type="entry name" value="Cyto_heme_lyase"/>
    <property type="match status" value="1"/>
</dbReference>
<feature type="region of interest" description="Disordered" evidence="11">
    <location>
        <begin position="1"/>
        <end position="96"/>
    </location>
</feature>
<evidence type="ECO:0000313" key="12">
    <source>
        <dbReference type="EMBL" id="KAK6539939.1"/>
    </source>
</evidence>
<dbReference type="EMBL" id="JAVHJO010000005">
    <property type="protein sequence ID" value="KAK6539939.1"/>
    <property type="molecule type" value="Genomic_DNA"/>
</dbReference>
<accession>A0AAV9XFN9</accession>
<gene>
    <name evidence="12" type="primary">CYC3</name>
    <name evidence="12" type="ORF">TWF694_008773</name>
</gene>
<dbReference type="GO" id="GO:0004408">
    <property type="term" value="F:holocytochrome-c synthase activity"/>
    <property type="evidence" value="ECO:0007669"/>
    <property type="project" value="UniProtKB-EC"/>
</dbReference>
<keyword evidence="7 10" id="KW-0496">Mitochondrion</keyword>
<evidence type="ECO:0000256" key="5">
    <source>
        <dbReference type="ARBA" id="ARBA00022792"/>
    </source>
</evidence>
<dbReference type="EC" id="4.4.1.17" evidence="10"/>